<evidence type="ECO:0000313" key="4">
    <source>
        <dbReference type="RefSeq" id="XP_021847989.2"/>
    </source>
</evidence>
<keyword evidence="2" id="KW-0472">Membrane</keyword>
<keyword evidence="2" id="KW-1133">Transmembrane helix</keyword>
<evidence type="ECO:0000256" key="2">
    <source>
        <dbReference type="SAM" id="Phobius"/>
    </source>
</evidence>
<keyword evidence="2" id="KW-0812">Transmembrane</keyword>
<feature type="compositionally biased region" description="Basic residues" evidence="1">
    <location>
        <begin position="151"/>
        <end position="164"/>
    </location>
</feature>
<reference evidence="4" key="2">
    <citation type="submission" date="2025-08" db="UniProtKB">
        <authorList>
            <consortium name="RefSeq"/>
        </authorList>
    </citation>
    <scope>IDENTIFICATION</scope>
    <source>
        <tissue evidence="4">Leaf</tissue>
    </source>
</reference>
<reference evidence="3" key="1">
    <citation type="journal article" date="2021" name="Nat. Commun.">
        <title>Genomic analyses provide insights into spinach domestication and the genetic basis of agronomic traits.</title>
        <authorList>
            <person name="Cai X."/>
            <person name="Sun X."/>
            <person name="Xu C."/>
            <person name="Sun H."/>
            <person name="Wang X."/>
            <person name="Ge C."/>
            <person name="Zhang Z."/>
            <person name="Wang Q."/>
            <person name="Fei Z."/>
            <person name="Jiao C."/>
            <person name="Wang Q."/>
        </authorList>
    </citation>
    <scope>NUCLEOTIDE SEQUENCE [LARGE SCALE GENOMIC DNA]</scope>
    <source>
        <strain evidence="3">cv. Varoflay</strain>
    </source>
</reference>
<proteinExistence type="predicted"/>
<dbReference type="Proteomes" id="UP000813463">
    <property type="component" value="Chromosome 6"/>
</dbReference>
<protein>
    <recommendedName>
        <fullName evidence="5">Transmembrane protein</fullName>
    </recommendedName>
</protein>
<feature type="compositionally biased region" description="Basic and acidic residues" evidence="1">
    <location>
        <begin position="140"/>
        <end position="150"/>
    </location>
</feature>
<feature type="region of interest" description="Disordered" evidence="1">
    <location>
        <begin position="140"/>
        <end position="181"/>
    </location>
</feature>
<sequence>MATSYLLPLSPPIHHYNNSNKHNFLFTSTQQPKLLHHHYFQSNSKNNKSSPYQPLISRYLTLSKHKKPRNFKVSAASSEDAAAVIPSETTQEIVSAATSVGDGVSAVISILLFIAFLALSILTIGVVYIAVTDFLTKREKEKFEKEEEAKKKKGGKKGKVKARAGPRGFGQKIDEFEDDNF</sequence>
<dbReference type="RefSeq" id="XP_021847989.2">
    <property type="nucleotide sequence ID" value="XM_021992297.2"/>
</dbReference>
<evidence type="ECO:0000256" key="1">
    <source>
        <dbReference type="SAM" id="MobiDB-lite"/>
    </source>
</evidence>
<evidence type="ECO:0008006" key="5">
    <source>
        <dbReference type="Google" id="ProtNLM"/>
    </source>
</evidence>
<feature type="transmembrane region" description="Helical" evidence="2">
    <location>
        <begin position="106"/>
        <end position="131"/>
    </location>
</feature>
<dbReference type="KEGG" id="soe:110787662"/>
<dbReference type="GeneID" id="110787662"/>
<accession>A0A9R0JUY5</accession>
<keyword evidence="3" id="KW-1185">Reference proteome</keyword>
<dbReference type="PANTHER" id="PTHR36735">
    <property type="entry name" value="TRANSMEMBRANE PROTEIN"/>
    <property type="match status" value="1"/>
</dbReference>
<organism evidence="3 4">
    <name type="scientific">Spinacia oleracea</name>
    <name type="common">Spinach</name>
    <dbReference type="NCBI Taxonomy" id="3562"/>
    <lineage>
        <taxon>Eukaryota</taxon>
        <taxon>Viridiplantae</taxon>
        <taxon>Streptophyta</taxon>
        <taxon>Embryophyta</taxon>
        <taxon>Tracheophyta</taxon>
        <taxon>Spermatophyta</taxon>
        <taxon>Magnoliopsida</taxon>
        <taxon>eudicotyledons</taxon>
        <taxon>Gunneridae</taxon>
        <taxon>Pentapetalae</taxon>
        <taxon>Caryophyllales</taxon>
        <taxon>Chenopodiaceae</taxon>
        <taxon>Chenopodioideae</taxon>
        <taxon>Anserineae</taxon>
        <taxon>Spinacia</taxon>
    </lineage>
</organism>
<evidence type="ECO:0000313" key="3">
    <source>
        <dbReference type="Proteomes" id="UP000813463"/>
    </source>
</evidence>
<dbReference type="GO" id="GO:0009535">
    <property type="term" value="C:chloroplast thylakoid membrane"/>
    <property type="evidence" value="ECO:0007669"/>
    <property type="project" value="TreeGrafter"/>
</dbReference>
<dbReference type="AlphaFoldDB" id="A0A9R0JUY5"/>
<gene>
    <name evidence="4" type="primary">LOC110787662</name>
</gene>
<dbReference type="PANTHER" id="PTHR36735:SF1">
    <property type="entry name" value="TRANSMEMBRANE PROTEIN"/>
    <property type="match status" value="1"/>
</dbReference>
<name>A0A9R0JUY5_SPIOL</name>